<organism evidence="1 2">
    <name type="scientific">Marinoscillum furvescens DSM 4134</name>
    <dbReference type="NCBI Taxonomy" id="1122208"/>
    <lineage>
        <taxon>Bacteria</taxon>
        <taxon>Pseudomonadati</taxon>
        <taxon>Bacteroidota</taxon>
        <taxon>Cytophagia</taxon>
        <taxon>Cytophagales</taxon>
        <taxon>Reichenbachiellaceae</taxon>
        <taxon>Marinoscillum</taxon>
    </lineage>
</organism>
<protein>
    <submittedName>
        <fullName evidence="1">Uncharacterized protein</fullName>
    </submittedName>
</protein>
<sequence length="584" mass="68652">MNKLFIPLYSLLLLTIFYRSNAQSLESQVFKGPKFSTDDWVGTDALGRSLPTHEEVGDKRPGKLVGMFYYIWHGYHDNTVYDITKILKENPENPEYGPKGKFHFWGEPEYGYYLPDDPWVIRHDLQMFANADIDFIFFDVTNNFTYLSTVKVLCEISLEMRKQGINTPEICFLSNTKSGRVLNELYDEFYSKALFKELWFYWDGKPLILGHENDPVLRSEVKDFFTIKYSWAWTDTPKEPNHWQWLDTHPQDYGWSKSRQIPEQIVVTTANHPLQPMGKSFNNGEQPEVDKYYMTGYTDQGLYFAEQWERALEVDPQVIMITQWNEWVAQRFINDDKRKQYGGRPIKEGDTFFVDAFTQEFNRDIAPMKGGHSDNYYYQLISNIRKFKGMDKPPTYSTSSIRIDREFDDWNDVLPVYYDHVGDTLHRDFLGYDKTTQYTNKTGRNDIIECRVNMEDDQVCFYAKTNNDLSPTSDKNWMLLFIDIDQNKSTGWEGYDFVINHGEVTKNSTSLKKWSGNEWIKVKKLKLAVANNQLEFSIPWKTLGSTSFDFHWADNPGQLKDISGFFLDGDSAPDRRFNYHFQPN</sequence>
<name>A0A3D9L548_MARFU</name>
<accession>A0A3D9L548</accession>
<dbReference type="RefSeq" id="WP_147302926.1">
    <property type="nucleotide sequence ID" value="NZ_QREG01000010.1"/>
</dbReference>
<dbReference type="OrthoDB" id="9813735at2"/>
<comment type="caution">
    <text evidence="1">The sequence shown here is derived from an EMBL/GenBank/DDBJ whole genome shotgun (WGS) entry which is preliminary data.</text>
</comment>
<proteinExistence type="predicted"/>
<dbReference type="AlphaFoldDB" id="A0A3D9L548"/>
<dbReference type="Proteomes" id="UP000256779">
    <property type="component" value="Unassembled WGS sequence"/>
</dbReference>
<reference evidence="1 2" key="1">
    <citation type="submission" date="2018-07" db="EMBL/GenBank/DDBJ databases">
        <title>Genomic Encyclopedia of Type Strains, Phase IV (KMG-IV): sequencing the most valuable type-strain genomes for metagenomic binning, comparative biology and taxonomic classification.</title>
        <authorList>
            <person name="Goeker M."/>
        </authorList>
    </citation>
    <scope>NUCLEOTIDE SEQUENCE [LARGE SCALE GENOMIC DNA]</scope>
    <source>
        <strain evidence="1 2">DSM 4134</strain>
    </source>
</reference>
<gene>
    <name evidence="1" type="ORF">C7460_11017</name>
</gene>
<evidence type="ECO:0000313" key="2">
    <source>
        <dbReference type="Proteomes" id="UP000256779"/>
    </source>
</evidence>
<dbReference type="EMBL" id="QREG01000010">
    <property type="protein sequence ID" value="RED98347.1"/>
    <property type="molecule type" value="Genomic_DNA"/>
</dbReference>
<evidence type="ECO:0000313" key="1">
    <source>
        <dbReference type="EMBL" id="RED98347.1"/>
    </source>
</evidence>
<dbReference type="Gene3D" id="3.20.20.80">
    <property type="entry name" value="Glycosidases"/>
    <property type="match status" value="1"/>
</dbReference>
<keyword evidence="2" id="KW-1185">Reference proteome</keyword>